<name>A0A1S8MF14_9CLOT</name>
<keyword evidence="2" id="KW-1185">Reference proteome</keyword>
<accession>A0A1S8MF14</accession>
<dbReference type="STRING" id="84029.CROST_31760"/>
<dbReference type="KEGG" id="crw:CROST_046890"/>
<evidence type="ECO:0000313" key="1">
    <source>
        <dbReference type="EMBL" id="URZ13911.1"/>
    </source>
</evidence>
<dbReference type="RefSeq" id="WP_077832552.1">
    <property type="nucleotide sequence ID" value="NZ_CP096984.1"/>
</dbReference>
<dbReference type="AlphaFoldDB" id="A0A1S8MF14"/>
<dbReference type="Proteomes" id="UP000190951">
    <property type="component" value="Plasmid p330"/>
</dbReference>
<dbReference type="EMBL" id="CP096984">
    <property type="protein sequence ID" value="URZ13911.1"/>
    <property type="molecule type" value="Genomic_DNA"/>
</dbReference>
<proteinExistence type="predicted"/>
<reference evidence="1 2" key="1">
    <citation type="submission" date="2022-04" db="EMBL/GenBank/DDBJ databases">
        <title>Genome sequence of C. roseum typestrain.</title>
        <authorList>
            <person name="Poehlein A."/>
            <person name="Schoch T."/>
            <person name="Duerre P."/>
            <person name="Daniel R."/>
        </authorList>
    </citation>
    <scope>NUCLEOTIDE SEQUENCE [LARGE SCALE GENOMIC DNA]</scope>
    <source>
        <strain evidence="1 2">DSM 7320</strain>
        <plasmid evidence="1 2">p330</plasmid>
    </source>
</reference>
<gene>
    <name evidence="1" type="ORF">CROST_046890</name>
</gene>
<geneLocation type="plasmid" evidence="1 2">
    <name>p330</name>
</geneLocation>
<organism evidence="1 2">
    <name type="scientific">Clostridium felsineum</name>
    <dbReference type="NCBI Taxonomy" id="36839"/>
    <lineage>
        <taxon>Bacteria</taxon>
        <taxon>Bacillati</taxon>
        <taxon>Bacillota</taxon>
        <taxon>Clostridia</taxon>
        <taxon>Eubacteriales</taxon>
        <taxon>Clostridiaceae</taxon>
        <taxon>Clostridium</taxon>
    </lineage>
</organism>
<protein>
    <submittedName>
        <fullName evidence="1">Uncharacterized protein</fullName>
    </submittedName>
</protein>
<sequence>MNYQTVNNKIYTKYTRTNEENQLNDINYSDKIFFTFNNNLFVNSMFTSKDKNSDYVDLSISKFIDYDKFTKTFLVNSEAITGELYTIKVTSAFGDNVPLNDFYLVADCYVPVGSSIKYFILDEKARVFPIKENISEPLHLASDITSFTIKCVLTKNSTGESPKIYGLSVMFFDAAIEAQYGFINPDLRRFDEVNTGLTVLTRDRAQKDKLVKVTTPTDITNLTYDSLTGNLTKVETTSTEEGFTNTDLLNYGAYVDSNNETKTVLLSVLSSSVNNEAVNNEIKYKFFE</sequence>
<keyword evidence="1" id="KW-0614">Plasmid</keyword>
<evidence type="ECO:0000313" key="2">
    <source>
        <dbReference type="Proteomes" id="UP000190951"/>
    </source>
</evidence>